<dbReference type="EMBL" id="BAAATE010000061">
    <property type="protein sequence ID" value="GAA2700669.1"/>
    <property type="molecule type" value="Genomic_DNA"/>
</dbReference>
<protein>
    <submittedName>
        <fullName evidence="1">Uncharacterized protein</fullName>
    </submittedName>
</protein>
<reference evidence="1 2" key="1">
    <citation type="journal article" date="2019" name="Int. J. Syst. Evol. Microbiol.">
        <title>The Global Catalogue of Microorganisms (GCM) 10K type strain sequencing project: providing services to taxonomists for standard genome sequencing and annotation.</title>
        <authorList>
            <consortium name="The Broad Institute Genomics Platform"/>
            <consortium name="The Broad Institute Genome Sequencing Center for Infectious Disease"/>
            <person name="Wu L."/>
            <person name="Ma J."/>
        </authorList>
    </citation>
    <scope>NUCLEOTIDE SEQUENCE [LARGE SCALE GENOMIC DNA]</scope>
    <source>
        <strain evidence="1 2">JCM 6835</strain>
    </source>
</reference>
<comment type="caution">
    <text evidence="1">The sequence shown here is derived from an EMBL/GenBank/DDBJ whole genome shotgun (WGS) entry which is preliminary data.</text>
</comment>
<name>A0ABN3TDH5_9ACTN</name>
<gene>
    <name evidence="1" type="ORF">GCM10010412_098000</name>
</gene>
<evidence type="ECO:0000313" key="1">
    <source>
        <dbReference type="EMBL" id="GAA2700669.1"/>
    </source>
</evidence>
<accession>A0ABN3TDH5</accession>
<keyword evidence="2" id="KW-1185">Reference proteome</keyword>
<dbReference type="Proteomes" id="UP001501666">
    <property type="component" value="Unassembled WGS sequence"/>
</dbReference>
<organism evidence="1 2">
    <name type="scientific">Nonomuraea recticatena</name>
    <dbReference type="NCBI Taxonomy" id="46178"/>
    <lineage>
        <taxon>Bacteria</taxon>
        <taxon>Bacillati</taxon>
        <taxon>Actinomycetota</taxon>
        <taxon>Actinomycetes</taxon>
        <taxon>Streptosporangiales</taxon>
        <taxon>Streptosporangiaceae</taxon>
        <taxon>Nonomuraea</taxon>
    </lineage>
</organism>
<sequence>MCGLEDGCPIRKQRAAELGRFSRPGRLSPLKSFGRVAVLQEVLTSNLLQQVPHLRRSGMEEARLVVAWQARRNRCRLKGVRSQPLTEKAATRTPVALVRVYAENDLFGLVLGRVRTC</sequence>
<evidence type="ECO:0000313" key="2">
    <source>
        <dbReference type="Proteomes" id="UP001501666"/>
    </source>
</evidence>
<proteinExistence type="predicted"/>